<proteinExistence type="predicted"/>
<comment type="caution">
    <text evidence="1">The sequence shown here is derived from an EMBL/GenBank/DDBJ whole genome shotgun (WGS) entry which is preliminary data.</text>
</comment>
<accession>A0A0F9E5W7</accession>
<evidence type="ECO:0000313" key="1">
    <source>
        <dbReference type="EMBL" id="KKL19453.1"/>
    </source>
</evidence>
<dbReference type="AlphaFoldDB" id="A0A0F9E5W7"/>
<dbReference type="EMBL" id="LAZR01038482">
    <property type="protein sequence ID" value="KKL19453.1"/>
    <property type="molecule type" value="Genomic_DNA"/>
</dbReference>
<sequence length="71" mass="8324">MDNAAIKKIWDGFGPEGQNMTLAEFSQEMHALTDQNKIRQDLADIELLKARERSNKIRIDRTQYRYPAKDE</sequence>
<gene>
    <name evidence="1" type="ORF">LCGC14_2465330</name>
</gene>
<protein>
    <submittedName>
        <fullName evidence="1">Uncharacterized protein</fullName>
    </submittedName>
</protein>
<reference evidence="1" key="1">
    <citation type="journal article" date="2015" name="Nature">
        <title>Complex archaea that bridge the gap between prokaryotes and eukaryotes.</title>
        <authorList>
            <person name="Spang A."/>
            <person name="Saw J.H."/>
            <person name="Jorgensen S.L."/>
            <person name="Zaremba-Niedzwiedzka K."/>
            <person name="Martijn J."/>
            <person name="Lind A.E."/>
            <person name="van Eijk R."/>
            <person name="Schleper C."/>
            <person name="Guy L."/>
            <person name="Ettema T.J."/>
        </authorList>
    </citation>
    <scope>NUCLEOTIDE SEQUENCE</scope>
</reference>
<name>A0A0F9E5W7_9ZZZZ</name>
<organism evidence="1">
    <name type="scientific">marine sediment metagenome</name>
    <dbReference type="NCBI Taxonomy" id="412755"/>
    <lineage>
        <taxon>unclassified sequences</taxon>
        <taxon>metagenomes</taxon>
        <taxon>ecological metagenomes</taxon>
    </lineage>
</organism>